<dbReference type="AlphaFoldDB" id="A0A9X3CLN7"/>
<keyword evidence="2" id="KW-1185">Reference proteome</keyword>
<reference evidence="1" key="1">
    <citation type="submission" date="2022-02" db="EMBL/GenBank/DDBJ databases">
        <title>Vibrio sp. nov, a new bacterium isolated from seawater.</title>
        <authorList>
            <person name="Yuan Y."/>
        </authorList>
    </citation>
    <scope>NUCLEOTIDE SEQUENCE</scope>
    <source>
        <strain evidence="1">ZSDZ65</strain>
    </source>
</reference>
<dbReference type="GO" id="GO:0016787">
    <property type="term" value="F:hydrolase activity"/>
    <property type="evidence" value="ECO:0007669"/>
    <property type="project" value="UniProtKB-KW"/>
</dbReference>
<keyword evidence="1" id="KW-0378">Hydrolase</keyword>
<evidence type="ECO:0000313" key="1">
    <source>
        <dbReference type="EMBL" id="MCW8345734.1"/>
    </source>
</evidence>
<dbReference type="InterPro" id="IPR041492">
    <property type="entry name" value="HAD_2"/>
</dbReference>
<dbReference type="Gene3D" id="1.10.260.80">
    <property type="match status" value="1"/>
</dbReference>
<proteinExistence type="predicted"/>
<comment type="caution">
    <text evidence="1">The sequence shown here is derived from an EMBL/GenBank/DDBJ whole genome shotgun (WGS) entry which is preliminary data.</text>
</comment>
<dbReference type="Pfam" id="PF13419">
    <property type="entry name" value="HAD_2"/>
    <property type="match status" value="1"/>
</dbReference>
<accession>A0A9X3CLN7</accession>
<name>A0A9X3CLN7_9VIBR</name>
<dbReference type="Proteomes" id="UP001155587">
    <property type="component" value="Unassembled WGS sequence"/>
</dbReference>
<dbReference type="NCBIfam" id="TIGR01509">
    <property type="entry name" value="HAD-SF-IA-v3"/>
    <property type="match status" value="1"/>
</dbReference>
<dbReference type="InterPro" id="IPR036412">
    <property type="entry name" value="HAD-like_sf"/>
</dbReference>
<organism evidence="1 2">
    <name type="scientific">Vibrio qingdaonensis</name>
    <dbReference type="NCBI Taxonomy" id="2829491"/>
    <lineage>
        <taxon>Bacteria</taxon>
        <taxon>Pseudomonadati</taxon>
        <taxon>Pseudomonadota</taxon>
        <taxon>Gammaproteobacteria</taxon>
        <taxon>Vibrionales</taxon>
        <taxon>Vibrionaceae</taxon>
        <taxon>Vibrio</taxon>
    </lineage>
</organism>
<dbReference type="InterPro" id="IPR023214">
    <property type="entry name" value="HAD_sf"/>
</dbReference>
<protein>
    <submittedName>
        <fullName evidence="1">HAD family hydrolase</fullName>
    </submittedName>
</protein>
<dbReference type="InterPro" id="IPR006439">
    <property type="entry name" value="HAD-SF_hydro_IA"/>
</dbReference>
<dbReference type="SUPFAM" id="SSF56784">
    <property type="entry name" value="HAD-like"/>
    <property type="match status" value="1"/>
</dbReference>
<dbReference type="NCBIfam" id="TIGR01549">
    <property type="entry name" value="HAD-SF-IA-v1"/>
    <property type="match status" value="1"/>
</dbReference>
<sequence>MSLYKLKAIVFDLDNTLISSDINFVQLRQHLNCPQDRDLLKHLEQFDRQEQNRLSNIIRECEIKDAVNSTLMPGAVELIRWLKQKRYYTGVVTRNCRQAAMTKITTHRLPIEHLLTREEFAPKPAPDALYHLMNQWQLAPQEILYVGDHYYDIATAQNAGCQSCFIANDNIEVGIPHEANFSFPSLKGLLEWLKAR</sequence>
<gene>
    <name evidence="1" type="ORF">MD535_06880</name>
</gene>
<evidence type="ECO:0000313" key="2">
    <source>
        <dbReference type="Proteomes" id="UP001155587"/>
    </source>
</evidence>
<dbReference type="Gene3D" id="3.40.50.1000">
    <property type="entry name" value="HAD superfamily/HAD-like"/>
    <property type="match status" value="1"/>
</dbReference>
<dbReference type="EMBL" id="JAKRRY010000006">
    <property type="protein sequence ID" value="MCW8345734.1"/>
    <property type="molecule type" value="Genomic_DNA"/>
</dbReference>
<dbReference type="SFLD" id="SFLDS00003">
    <property type="entry name" value="Haloacid_Dehalogenase"/>
    <property type="match status" value="1"/>
</dbReference>
<dbReference type="SFLD" id="SFLDG01129">
    <property type="entry name" value="C1.5:_HAD__Beta-PGM__Phosphata"/>
    <property type="match status" value="1"/>
</dbReference>
<dbReference type="RefSeq" id="WP_265674147.1">
    <property type="nucleotide sequence ID" value="NZ_JAKRRY010000006.1"/>
</dbReference>
<dbReference type="PANTHER" id="PTHR43885">
    <property type="entry name" value="HALOACID DEHALOGENASE-LIKE HYDROLASE"/>
    <property type="match status" value="1"/>
</dbReference>
<dbReference type="PANTHER" id="PTHR43885:SF1">
    <property type="entry name" value="SUPERFAMILY HYDROLASE, PUTATIVE (AFU_ORTHOLOGUE AFUA_4G13290)-RELATED"/>
    <property type="match status" value="1"/>
</dbReference>